<sequence length="434" mass="48282">MGGSISKRRSSRQRSSSSRSRPLYPQYQSPYLPQQTQDHGAMHGNQFPPQSYGGVNHAPQQTKGSDKKFTRIGDNFNSLEQVTEALAGAGLESSNLIVGIDFTKSNEWTGARSFQRKCLHHIGHEQNPYEQAIAIIGKTLSSFDEDNLIPCFGFGDASTHDQEVFSFNADDRFCHGFEEVLARYRELVPQLRLAGPTSFAPIIEMAITIVEQSEGQYHVLLIIADGQVTRSVDTERGQLSTQEKKTVEAIVKASAYPLSIILVGVGDGPWDMMKEFDDNIPARAFDNFQFVNFAEIMSKNMDWSRKEAEFALSALMEIPIQYKATLELNILSARRKNDIHRIPLPPPQYGTSSFNSPKTSRQNSFRPSAPSHKHGVDTNTHASSASDNQCCPICLSNPKDMAFGCGHQTCCECGQDLESCPICRSTIDTRIKLY</sequence>
<dbReference type="Gene3D" id="3.30.40.10">
    <property type="entry name" value="Zinc/RING finger domain, C3HC4 (zinc finger)"/>
    <property type="match status" value="1"/>
</dbReference>
<feature type="region of interest" description="Disordered" evidence="2">
    <location>
        <begin position="341"/>
        <end position="387"/>
    </location>
</feature>
<dbReference type="GeneID" id="101503410"/>
<keyword evidence="1" id="KW-0862">Zinc</keyword>
<dbReference type="GO" id="GO:0008270">
    <property type="term" value="F:zinc ion binding"/>
    <property type="evidence" value="ECO:0007669"/>
    <property type="project" value="UniProtKB-KW"/>
</dbReference>
<dbReference type="PANTHER" id="PTHR45751">
    <property type="entry name" value="COPINE FAMILY PROTEIN 1"/>
    <property type="match status" value="1"/>
</dbReference>
<evidence type="ECO:0000256" key="1">
    <source>
        <dbReference type="PROSITE-ProRule" id="PRU00175"/>
    </source>
</evidence>
<evidence type="ECO:0000313" key="5">
    <source>
        <dbReference type="RefSeq" id="XP_012571774.1"/>
    </source>
</evidence>
<dbReference type="SUPFAM" id="SSF53300">
    <property type="entry name" value="vWA-like"/>
    <property type="match status" value="1"/>
</dbReference>
<dbReference type="InterPro" id="IPR002035">
    <property type="entry name" value="VWF_A"/>
</dbReference>
<feature type="compositionally biased region" description="Polar residues" evidence="2">
    <location>
        <begin position="377"/>
        <end position="387"/>
    </location>
</feature>
<dbReference type="Pfam" id="PF13920">
    <property type="entry name" value="zf-C3HC4_3"/>
    <property type="match status" value="1"/>
</dbReference>
<dbReference type="SMART" id="SM00327">
    <property type="entry name" value="VWA"/>
    <property type="match status" value="1"/>
</dbReference>
<accession>A0A1S3E8S5</accession>
<dbReference type="InterPro" id="IPR052079">
    <property type="entry name" value="E3_ligase/Copine_domain"/>
</dbReference>
<keyword evidence="4" id="KW-1185">Reference proteome</keyword>
<dbReference type="InterPro" id="IPR010734">
    <property type="entry name" value="Copine_C"/>
</dbReference>
<dbReference type="GO" id="GO:0004842">
    <property type="term" value="F:ubiquitin-protein transferase activity"/>
    <property type="evidence" value="ECO:0007669"/>
    <property type="project" value="TreeGrafter"/>
</dbReference>
<dbReference type="InterPro" id="IPR001841">
    <property type="entry name" value="Znf_RING"/>
</dbReference>
<feature type="compositionally biased region" description="Basic residues" evidence="2">
    <location>
        <begin position="1"/>
        <end position="12"/>
    </location>
</feature>
<feature type="compositionally biased region" description="Low complexity" evidence="2">
    <location>
        <begin position="13"/>
        <end position="35"/>
    </location>
</feature>
<dbReference type="PANTHER" id="PTHR45751:SF38">
    <property type="entry name" value="E3 UBIQUITIN-PROTEIN LIGASE RGLG5-LIKE"/>
    <property type="match status" value="1"/>
</dbReference>
<proteinExistence type="predicted"/>
<dbReference type="PROSITE" id="PS50089">
    <property type="entry name" value="ZF_RING_2"/>
    <property type="match status" value="1"/>
</dbReference>
<dbReference type="SUPFAM" id="SSF57850">
    <property type="entry name" value="RING/U-box"/>
    <property type="match status" value="1"/>
</dbReference>
<reference evidence="5" key="2">
    <citation type="submission" date="2025-08" db="UniProtKB">
        <authorList>
            <consortium name="RefSeq"/>
        </authorList>
    </citation>
    <scope>IDENTIFICATION</scope>
    <source>
        <tissue evidence="5">Etiolated seedlings</tissue>
    </source>
</reference>
<name>A0A1S3E8S5_CICAR</name>
<dbReference type="InterPro" id="IPR013083">
    <property type="entry name" value="Znf_RING/FYVE/PHD"/>
</dbReference>
<dbReference type="OrthoDB" id="5855668at2759"/>
<dbReference type="GO" id="GO:0016567">
    <property type="term" value="P:protein ubiquitination"/>
    <property type="evidence" value="ECO:0007669"/>
    <property type="project" value="TreeGrafter"/>
</dbReference>
<feature type="domain" description="RING-type" evidence="3">
    <location>
        <begin position="391"/>
        <end position="424"/>
    </location>
</feature>
<dbReference type="GO" id="GO:0005634">
    <property type="term" value="C:nucleus"/>
    <property type="evidence" value="ECO:0007669"/>
    <property type="project" value="TreeGrafter"/>
</dbReference>
<keyword evidence="1" id="KW-0863">Zinc-finger</keyword>
<gene>
    <name evidence="5" type="primary">LOC101503410</name>
</gene>
<protein>
    <submittedName>
        <fullName evidence="5">E3 ubiquitin-protein ligase RGLG2-like</fullName>
    </submittedName>
</protein>
<dbReference type="Proteomes" id="UP000087171">
    <property type="component" value="Chromosome Ca5"/>
</dbReference>
<evidence type="ECO:0000313" key="4">
    <source>
        <dbReference type="Proteomes" id="UP000087171"/>
    </source>
</evidence>
<organism evidence="4 5">
    <name type="scientific">Cicer arietinum</name>
    <name type="common">Chickpea</name>
    <name type="synonym">Garbanzo</name>
    <dbReference type="NCBI Taxonomy" id="3827"/>
    <lineage>
        <taxon>Eukaryota</taxon>
        <taxon>Viridiplantae</taxon>
        <taxon>Streptophyta</taxon>
        <taxon>Embryophyta</taxon>
        <taxon>Tracheophyta</taxon>
        <taxon>Spermatophyta</taxon>
        <taxon>Magnoliopsida</taxon>
        <taxon>eudicotyledons</taxon>
        <taxon>Gunneridae</taxon>
        <taxon>Pentapetalae</taxon>
        <taxon>rosids</taxon>
        <taxon>fabids</taxon>
        <taxon>Fabales</taxon>
        <taxon>Fabaceae</taxon>
        <taxon>Papilionoideae</taxon>
        <taxon>50 kb inversion clade</taxon>
        <taxon>NPAAA clade</taxon>
        <taxon>Hologalegina</taxon>
        <taxon>IRL clade</taxon>
        <taxon>Cicereae</taxon>
        <taxon>Cicer</taxon>
    </lineage>
</organism>
<feature type="region of interest" description="Disordered" evidence="2">
    <location>
        <begin position="1"/>
        <end position="70"/>
    </location>
</feature>
<dbReference type="InterPro" id="IPR036465">
    <property type="entry name" value="vWFA_dom_sf"/>
</dbReference>
<dbReference type="KEGG" id="cam:101503410"/>
<dbReference type="RefSeq" id="XP_012571774.1">
    <property type="nucleotide sequence ID" value="XM_012716320.2"/>
</dbReference>
<feature type="compositionally biased region" description="Polar residues" evidence="2">
    <location>
        <begin position="349"/>
        <end position="366"/>
    </location>
</feature>
<evidence type="ECO:0000256" key="2">
    <source>
        <dbReference type="SAM" id="MobiDB-lite"/>
    </source>
</evidence>
<reference evidence="4" key="1">
    <citation type="journal article" date="2013" name="Nat. Biotechnol.">
        <title>Draft genome sequence of chickpea (Cicer arietinum) provides a resource for trait improvement.</title>
        <authorList>
            <person name="Varshney R.K."/>
            <person name="Song C."/>
            <person name="Saxena R.K."/>
            <person name="Azam S."/>
            <person name="Yu S."/>
            <person name="Sharpe A.G."/>
            <person name="Cannon S."/>
            <person name="Baek J."/>
            <person name="Rosen B.D."/>
            <person name="Tar'an B."/>
            <person name="Millan T."/>
            <person name="Zhang X."/>
            <person name="Ramsay L.D."/>
            <person name="Iwata A."/>
            <person name="Wang Y."/>
            <person name="Nelson W."/>
            <person name="Farmer A.D."/>
            <person name="Gaur P.M."/>
            <person name="Soderlund C."/>
            <person name="Penmetsa R.V."/>
            <person name="Xu C."/>
            <person name="Bharti A.K."/>
            <person name="He W."/>
            <person name="Winter P."/>
            <person name="Zhao S."/>
            <person name="Hane J.K."/>
            <person name="Carrasquilla-Garcia N."/>
            <person name="Condie J.A."/>
            <person name="Upadhyaya H.D."/>
            <person name="Luo M.C."/>
            <person name="Thudi M."/>
            <person name="Gowda C.L."/>
            <person name="Singh N.P."/>
            <person name="Lichtenzveig J."/>
            <person name="Gali K.K."/>
            <person name="Rubio J."/>
            <person name="Nadarajan N."/>
            <person name="Dolezel J."/>
            <person name="Bansal K.C."/>
            <person name="Xu X."/>
            <person name="Edwards D."/>
            <person name="Zhang G."/>
            <person name="Kahl G."/>
            <person name="Gil J."/>
            <person name="Singh K.B."/>
            <person name="Datta S.K."/>
            <person name="Jackson S.A."/>
            <person name="Wang J."/>
            <person name="Cook D.R."/>
        </authorList>
    </citation>
    <scope>NUCLEOTIDE SEQUENCE [LARGE SCALE GENOMIC DNA]</scope>
    <source>
        <strain evidence="4">cv. CDC Frontier</strain>
    </source>
</reference>
<dbReference type="Pfam" id="PF07002">
    <property type="entry name" value="Copine"/>
    <property type="match status" value="1"/>
</dbReference>
<evidence type="ECO:0000259" key="3">
    <source>
        <dbReference type="PROSITE" id="PS50089"/>
    </source>
</evidence>
<keyword evidence="1" id="KW-0479">Metal-binding</keyword>
<dbReference type="AlphaFoldDB" id="A0A1S3E8S5"/>